<comment type="caution">
    <text evidence="8">The sequence shown here is derived from an EMBL/GenBank/DDBJ whole genome shotgun (WGS) entry which is preliminary data.</text>
</comment>
<evidence type="ECO:0000256" key="2">
    <source>
        <dbReference type="ARBA" id="ARBA00004180"/>
    </source>
</evidence>
<evidence type="ECO:0000313" key="9">
    <source>
        <dbReference type="Proteomes" id="UP001174677"/>
    </source>
</evidence>
<gene>
    <name evidence="8" type="ORF">P3X46_002126</name>
</gene>
<evidence type="ECO:0000256" key="7">
    <source>
        <dbReference type="RuleBase" id="RU363137"/>
    </source>
</evidence>
<keyword evidence="6 7" id="KW-0968">Cytoplasmic vesicle</keyword>
<comment type="subcellular location">
    <subcellularLocation>
        <location evidence="2 7">Cytoplasmic vesicle membrane</location>
        <topology evidence="2 7">Peripheral membrane protein</topology>
        <orientation evidence="2 7">Cytoplasmic side</orientation>
    </subcellularLocation>
    <subcellularLocation>
        <location evidence="7">Membrane</location>
        <location evidence="7">Coated pit</location>
        <topology evidence="7">Peripheral membrane protein</topology>
        <orientation evidence="7">Cytoplasmic side</orientation>
    </subcellularLocation>
    <text evidence="7">Cytoplasmic face of coated pits and vesicles.</text>
</comment>
<keyword evidence="9" id="KW-1185">Reference proteome</keyword>
<evidence type="ECO:0000256" key="6">
    <source>
        <dbReference type="ARBA" id="ARBA00023329"/>
    </source>
</evidence>
<evidence type="ECO:0000256" key="4">
    <source>
        <dbReference type="ARBA" id="ARBA00023136"/>
    </source>
</evidence>
<keyword evidence="4 7" id="KW-0472">Membrane</keyword>
<evidence type="ECO:0000313" key="8">
    <source>
        <dbReference type="EMBL" id="KAJ9186569.1"/>
    </source>
</evidence>
<dbReference type="Proteomes" id="UP001174677">
    <property type="component" value="Chromosome 2"/>
</dbReference>
<dbReference type="PANTHER" id="PTHR10639">
    <property type="entry name" value="CLATHRIN LIGHT CHAIN"/>
    <property type="match status" value="1"/>
</dbReference>
<dbReference type="Pfam" id="PF01086">
    <property type="entry name" value="Clathrin_lg_ch"/>
    <property type="match status" value="1"/>
</dbReference>
<organism evidence="8 9">
    <name type="scientific">Hevea brasiliensis</name>
    <name type="common">Para rubber tree</name>
    <name type="synonym">Siphonia brasiliensis</name>
    <dbReference type="NCBI Taxonomy" id="3981"/>
    <lineage>
        <taxon>Eukaryota</taxon>
        <taxon>Viridiplantae</taxon>
        <taxon>Streptophyta</taxon>
        <taxon>Embryophyta</taxon>
        <taxon>Tracheophyta</taxon>
        <taxon>Spermatophyta</taxon>
        <taxon>Magnoliopsida</taxon>
        <taxon>eudicotyledons</taxon>
        <taxon>Gunneridae</taxon>
        <taxon>Pentapetalae</taxon>
        <taxon>rosids</taxon>
        <taxon>fabids</taxon>
        <taxon>Malpighiales</taxon>
        <taxon>Euphorbiaceae</taxon>
        <taxon>Crotonoideae</taxon>
        <taxon>Micrandreae</taxon>
        <taxon>Hevea</taxon>
    </lineage>
</organism>
<reference evidence="8" key="1">
    <citation type="journal article" date="2023" name="Plant Biotechnol. J.">
        <title>Chromosome-level wild Hevea brasiliensis genome provides new tools for genomic-assisted breeding and valuable loci to elevate rubber yield.</title>
        <authorList>
            <person name="Cheng H."/>
            <person name="Song X."/>
            <person name="Hu Y."/>
            <person name="Wu T."/>
            <person name="Yang Q."/>
            <person name="An Z."/>
            <person name="Feng S."/>
            <person name="Deng Z."/>
            <person name="Wu W."/>
            <person name="Zeng X."/>
            <person name="Tu M."/>
            <person name="Wang X."/>
            <person name="Huang H."/>
        </authorList>
    </citation>
    <scope>NUCLEOTIDE SEQUENCE</scope>
    <source>
        <strain evidence="8">MT/VB/25A 57/8</strain>
    </source>
</reference>
<comment type="function">
    <text evidence="1 7">Clathrin is the major protein of the polyhedral coat of coated pits and vesicles.</text>
</comment>
<evidence type="ECO:0000256" key="1">
    <source>
        <dbReference type="ARBA" id="ARBA00003913"/>
    </source>
</evidence>
<comment type="similarity">
    <text evidence="3 7">Belongs to the clathrin light chain family.</text>
</comment>
<proteinExistence type="inferred from homology"/>
<evidence type="ECO:0000256" key="3">
    <source>
        <dbReference type="ARBA" id="ARBA00005263"/>
    </source>
</evidence>
<dbReference type="PANTHER" id="PTHR10639:SF24">
    <property type="entry name" value="CLATHRIN LIGHT CHAIN 3"/>
    <property type="match status" value="1"/>
</dbReference>
<dbReference type="InterPro" id="IPR000996">
    <property type="entry name" value="Clathrin_L-chain"/>
</dbReference>
<evidence type="ECO:0000256" key="5">
    <source>
        <dbReference type="ARBA" id="ARBA00023176"/>
    </source>
</evidence>
<dbReference type="EMBL" id="JARPOI010000002">
    <property type="protein sequence ID" value="KAJ9186569.1"/>
    <property type="molecule type" value="Genomic_DNA"/>
</dbReference>
<accession>A0ABQ9N339</accession>
<protein>
    <recommendedName>
        <fullName evidence="7">Clathrin light chain</fullName>
    </recommendedName>
</protein>
<keyword evidence="5 7" id="KW-0168">Coated pit</keyword>
<name>A0ABQ9N339_HEVBR</name>
<sequence>MGTEEGFALREWRRENAIRLEEKEKREKELLSQMIEEAGEYKVEFYRKREVTCENNKVTNREKEKVRLGFALLS</sequence>